<evidence type="ECO:0000256" key="1">
    <source>
        <dbReference type="SAM" id="Coils"/>
    </source>
</evidence>
<organism evidence="2 3">
    <name type="scientific">Crocosphaera chwakensis CCY0110</name>
    <dbReference type="NCBI Taxonomy" id="391612"/>
    <lineage>
        <taxon>Bacteria</taxon>
        <taxon>Bacillati</taxon>
        <taxon>Cyanobacteriota</taxon>
        <taxon>Cyanophyceae</taxon>
        <taxon>Oscillatoriophycideae</taxon>
        <taxon>Chroococcales</taxon>
        <taxon>Aphanothecaceae</taxon>
        <taxon>Crocosphaera</taxon>
        <taxon>Crocosphaera chwakensis</taxon>
    </lineage>
</organism>
<evidence type="ECO:0008006" key="4">
    <source>
        <dbReference type="Google" id="ProtNLM"/>
    </source>
</evidence>
<dbReference type="AlphaFoldDB" id="A3IYY3"/>
<gene>
    <name evidence="2" type="ORF">CY0110_14855</name>
</gene>
<keyword evidence="1" id="KW-0175">Coiled coil</keyword>
<protein>
    <recommendedName>
        <fullName evidence="4">Siphovirus Gp157</fullName>
    </recommendedName>
</protein>
<feature type="coiled-coil region" evidence="1">
    <location>
        <begin position="68"/>
        <end position="113"/>
    </location>
</feature>
<dbReference type="InterPro" id="IPR008840">
    <property type="entry name" value="Sipho_Gp157"/>
</dbReference>
<dbReference type="RefSeq" id="WP_008278599.1">
    <property type="nucleotide sequence ID" value="NZ_AAXW01000090.1"/>
</dbReference>
<proteinExistence type="predicted"/>
<evidence type="ECO:0000313" key="2">
    <source>
        <dbReference type="EMBL" id="EAZ88323.1"/>
    </source>
</evidence>
<evidence type="ECO:0000313" key="3">
    <source>
        <dbReference type="Proteomes" id="UP000003781"/>
    </source>
</evidence>
<dbReference type="EMBL" id="AAXW01000090">
    <property type="protein sequence ID" value="EAZ88323.1"/>
    <property type="molecule type" value="Genomic_DNA"/>
</dbReference>
<reference evidence="2 3" key="1">
    <citation type="submission" date="2007-03" db="EMBL/GenBank/DDBJ databases">
        <authorList>
            <person name="Stal L."/>
            <person name="Ferriera S."/>
            <person name="Johnson J."/>
            <person name="Kravitz S."/>
            <person name="Beeson K."/>
            <person name="Sutton G."/>
            <person name="Rogers Y.-H."/>
            <person name="Friedman R."/>
            <person name="Frazier M."/>
            <person name="Venter J.C."/>
        </authorList>
    </citation>
    <scope>NUCLEOTIDE SEQUENCE [LARGE SCALE GENOMIC DNA]</scope>
    <source>
        <strain evidence="2 3">CCY0110</strain>
    </source>
</reference>
<dbReference type="Proteomes" id="UP000003781">
    <property type="component" value="Unassembled WGS sequence"/>
</dbReference>
<dbReference type="eggNOG" id="COG2110">
    <property type="taxonomic scope" value="Bacteria"/>
</dbReference>
<accession>A3IYY3</accession>
<dbReference type="OrthoDB" id="429521at2"/>
<sequence length="202" mass="23415">MPNKNGELSPKELQVRFRALSLQDLCYEAYQILQILESNDDEDGLFLELQQYLTEATQAKVDGYCWIEKDLKAEIDEWETKKKRLARMCDEVIERKQKQLDGLKQNLLRLAELGLIDDYLIGYNKAIEIRPNPKPTVEVFKEADVPEIYRQPKIQWTIDKQAIAQAHQAGKDVSAFATVTYGKQVRFKNAPRRKPKKNGDES</sequence>
<name>A3IYY3_9CHRO</name>
<comment type="caution">
    <text evidence="2">The sequence shown here is derived from an EMBL/GenBank/DDBJ whole genome shotgun (WGS) entry which is preliminary data.</text>
</comment>
<keyword evidence="3" id="KW-1185">Reference proteome</keyword>
<dbReference type="Pfam" id="PF05565">
    <property type="entry name" value="Sipho_Gp157"/>
    <property type="match status" value="1"/>
</dbReference>